<feature type="active site" description="Charge relay system" evidence="1">
    <location>
        <position position="304"/>
    </location>
</feature>
<evidence type="ECO:0000256" key="1">
    <source>
        <dbReference type="PIRSR" id="PIRSR639069-1"/>
    </source>
</evidence>
<feature type="active site" description="Charge relay system" evidence="1">
    <location>
        <position position="275"/>
    </location>
</feature>
<accession>A0A366M3H2</accession>
<feature type="binding site" evidence="2">
    <location>
        <position position="92"/>
    </location>
    <ligand>
        <name>substrate</name>
    </ligand>
</feature>
<dbReference type="AlphaFoldDB" id="A0A366M3H2"/>
<evidence type="ECO:0000256" key="2">
    <source>
        <dbReference type="PIRSR" id="PIRSR639069-2"/>
    </source>
</evidence>
<gene>
    <name evidence="5" type="ORF">DP939_09090</name>
</gene>
<feature type="domain" description="Acetyl xylan esterase" evidence="4">
    <location>
        <begin position="1"/>
        <end position="316"/>
    </location>
</feature>
<comment type="caution">
    <text evidence="5">The sequence shown here is derived from an EMBL/GenBank/DDBJ whole genome shotgun (WGS) entry which is preliminary data.</text>
</comment>
<name>A0A366M3H2_9ACTN</name>
<dbReference type="EMBL" id="QMEY01000003">
    <property type="protein sequence ID" value="RBQ19982.1"/>
    <property type="molecule type" value="Genomic_DNA"/>
</dbReference>
<keyword evidence="6" id="KW-1185">Reference proteome</keyword>
<dbReference type="InterPro" id="IPR029058">
    <property type="entry name" value="AB_hydrolase_fold"/>
</dbReference>
<proteinExistence type="predicted"/>
<dbReference type="InterPro" id="IPR008391">
    <property type="entry name" value="AXE1_dom"/>
</dbReference>
<dbReference type="PANTHER" id="PTHR40111">
    <property type="entry name" value="CEPHALOSPORIN-C DEACETYLASE"/>
    <property type="match status" value="1"/>
</dbReference>
<feature type="active site" description="Nucleophile" evidence="1">
    <location>
        <position position="188"/>
    </location>
</feature>
<reference evidence="5 6" key="1">
    <citation type="submission" date="2018-06" db="EMBL/GenBank/DDBJ databases">
        <title>Sphaerisporangium craniellae sp. nov., isolated from a marine sponge in the South China Sea.</title>
        <authorList>
            <person name="Li L."/>
        </authorList>
    </citation>
    <scope>NUCLEOTIDE SEQUENCE [LARGE SCALE GENOMIC DNA]</scope>
    <source>
        <strain evidence="5 6">LHW63015</strain>
    </source>
</reference>
<feature type="region of interest" description="Disordered" evidence="3">
    <location>
        <begin position="121"/>
        <end position="140"/>
    </location>
</feature>
<dbReference type="Gene3D" id="3.40.50.1820">
    <property type="entry name" value="alpha/beta hydrolase"/>
    <property type="match status" value="1"/>
</dbReference>
<organism evidence="5 6">
    <name type="scientific">Spongiactinospora rosea</name>
    <dbReference type="NCBI Taxonomy" id="2248750"/>
    <lineage>
        <taxon>Bacteria</taxon>
        <taxon>Bacillati</taxon>
        <taxon>Actinomycetota</taxon>
        <taxon>Actinomycetes</taxon>
        <taxon>Streptosporangiales</taxon>
        <taxon>Streptosporangiaceae</taxon>
        <taxon>Spongiactinospora</taxon>
    </lineage>
</organism>
<evidence type="ECO:0000313" key="5">
    <source>
        <dbReference type="EMBL" id="RBQ19982.1"/>
    </source>
</evidence>
<dbReference type="Proteomes" id="UP000253303">
    <property type="component" value="Unassembled WGS sequence"/>
</dbReference>
<evidence type="ECO:0000313" key="6">
    <source>
        <dbReference type="Proteomes" id="UP000253303"/>
    </source>
</evidence>
<dbReference type="InterPro" id="IPR039069">
    <property type="entry name" value="CE7"/>
</dbReference>
<dbReference type="RefSeq" id="WP_113980187.1">
    <property type="nucleotide sequence ID" value="NZ_QMEY01000003.1"/>
</dbReference>
<dbReference type="Pfam" id="PF05448">
    <property type="entry name" value="AXE1"/>
    <property type="match status" value="1"/>
</dbReference>
<evidence type="ECO:0000256" key="3">
    <source>
        <dbReference type="SAM" id="MobiDB-lite"/>
    </source>
</evidence>
<sequence>MTLFDMPLADLRGFMPPRAEPERFDEFWQQTLEQARAHPLDPELTPQSGPLDLVDVAEVRFSGYDGHRIGGWFIKPRHSAGPLPCVVRYLGYSMGRGHAHEWLAYPAAGFATLVMDTRGQGGGSGAPGYTPDPEGSRSTEVPGFLTRGLSAPEDYYYRRVYVDAVRAVEAAAVLPGVDATRIVIAGGSQGGGIGLAVAGLAPEMVIGALLDVPSLAYIRRGTEISNVGSRMEIVEYLRTHRRDVEEVFGVLGYFDGMHFAARATAPAWFSVALMDQICPPSTVFAAYNHYAGPKEIRVWPYNGHEGGGGEQEAENLAVARRLAFGDPAAP</sequence>
<dbReference type="GO" id="GO:0005976">
    <property type="term" value="P:polysaccharide metabolic process"/>
    <property type="evidence" value="ECO:0007669"/>
    <property type="project" value="TreeGrafter"/>
</dbReference>
<evidence type="ECO:0000259" key="4">
    <source>
        <dbReference type="Pfam" id="PF05448"/>
    </source>
</evidence>
<dbReference type="GO" id="GO:0052689">
    <property type="term" value="F:carboxylic ester hydrolase activity"/>
    <property type="evidence" value="ECO:0007669"/>
    <property type="project" value="TreeGrafter"/>
</dbReference>
<dbReference type="SUPFAM" id="SSF53474">
    <property type="entry name" value="alpha/beta-Hydrolases"/>
    <property type="match status" value="1"/>
</dbReference>
<protein>
    <submittedName>
        <fullName evidence="5">Acetylxylan esterase</fullName>
    </submittedName>
</protein>
<dbReference type="OrthoDB" id="9770528at2"/>
<dbReference type="PANTHER" id="PTHR40111:SF1">
    <property type="entry name" value="CEPHALOSPORIN-C DEACETYLASE"/>
    <property type="match status" value="1"/>
</dbReference>